<dbReference type="SUPFAM" id="SSF50494">
    <property type="entry name" value="Trypsin-like serine proteases"/>
    <property type="match status" value="1"/>
</dbReference>
<dbReference type="InterPro" id="IPR018114">
    <property type="entry name" value="TRYPSIN_HIS"/>
</dbReference>
<dbReference type="Proteomes" id="UP001148838">
    <property type="component" value="Unassembled WGS sequence"/>
</dbReference>
<comment type="similarity">
    <text evidence="1">Belongs to the peptidase S1 family.</text>
</comment>
<dbReference type="Pfam" id="PF00089">
    <property type="entry name" value="Trypsin"/>
    <property type="match status" value="1"/>
</dbReference>
<evidence type="ECO:0000259" key="6">
    <source>
        <dbReference type="PROSITE" id="PS50240"/>
    </source>
</evidence>
<dbReference type="EMBL" id="JAJSOF020000001">
    <property type="protein sequence ID" value="KAJ4451715.1"/>
    <property type="molecule type" value="Genomic_DNA"/>
</dbReference>
<evidence type="ECO:0000313" key="8">
    <source>
        <dbReference type="Proteomes" id="UP001148838"/>
    </source>
</evidence>
<gene>
    <name evidence="7" type="ORF">ANN_03185</name>
</gene>
<keyword evidence="3" id="KW-0378">Hydrolase</keyword>
<reference evidence="7 8" key="1">
    <citation type="journal article" date="2022" name="Allergy">
        <title>Genome assembly and annotation of Periplaneta americana reveal a comprehensive cockroach allergen profile.</title>
        <authorList>
            <person name="Wang L."/>
            <person name="Xiong Q."/>
            <person name="Saelim N."/>
            <person name="Wang L."/>
            <person name="Nong W."/>
            <person name="Wan A.T."/>
            <person name="Shi M."/>
            <person name="Liu X."/>
            <person name="Cao Q."/>
            <person name="Hui J.H.L."/>
            <person name="Sookrung N."/>
            <person name="Leung T.F."/>
            <person name="Tungtrongchitr A."/>
            <person name="Tsui S.K.W."/>
        </authorList>
    </citation>
    <scope>NUCLEOTIDE SEQUENCE [LARGE SCALE GENOMIC DNA]</scope>
    <source>
        <strain evidence="7">PWHHKU_190912</strain>
    </source>
</reference>
<keyword evidence="5" id="KW-1015">Disulfide bond</keyword>
<keyword evidence="2" id="KW-0645">Protease</keyword>
<dbReference type="PANTHER" id="PTHR24276:SF91">
    <property type="entry name" value="AT26814P-RELATED"/>
    <property type="match status" value="1"/>
</dbReference>
<dbReference type="InterPro" id="IPR001254">
    <property type="entry name" value="Trypsin_dom"/>
</dbReference>
<feature type="non-terminal residue" evidence="7">
    <location>
        <position position="1"/>
    </location>
</feature>
<dbReference type="SMART" id="SM00020">
    <property type="entry name" value="Tryp_SPc"/>
    <property type="match status" value="1"/>
</dbReference>
<organism evidence="7 8">
    <name type="scientific">Periplaneta americana</name>
    <name type="common">American cockroach</name>
    <name type="synonym">Blatta americana</name>
    <dbReference type="NCBI Taxonomy" id="6978"/>
    <lineage>
        <taxon>Eukaryota</taxon>
        <taxon>Metazoa</taxon>
        <taxon>Ecdysozoa</taxon>
        <taxon>Arthropoda</taxon>
        <taxon>Hexapoda</taxon>
        <taxon>Insecta</taxon>
        <taxon>Pterygota</taxon>
        <taxon>Neoptera</taxon>
        <taxon>Polyneoptera</taxon>
        <taxon>Dictyoptera</taxon>
        <taxon>Blattodea</taxon>
        <taxon>Blattoidea</taxon>
        <taxon>Blattidae</taxon>
        <taxon>Blattinae</taxon>
        <taxon>Periplaneta</taxon>
    </lineage>
</organism>
<evidence type="ECO:0000256" key="2">
    <source>
        <dbReference type="ARBA" id="ARBA00022670"/>
    </source>
</evidence>
<dbReference type="InterPro" id="IPR001314">
    <property type="entry name" value="Peptidase_S1A"/>
</dbReference>
<keyword evidence="4" id="KW-0720">Serine protease</keyword>
<keyword evidence="8" id="KW-1185">Reference proteome</keyword>
<dbReference type="CDD" id="cd00190">
    <property type="entry name" value="Tryp_SPc"/>
    <property type="match status" value="1"/>
</dbReference>
<name>A0ABQ8U291_PERAM</name>
<evidence type="ECO:0000256" key="1">
    <source>
        <dbReference type="ARBA" id="ARBA00007664"/>
    </source>
</evidence>
<proteinExistence type="inferred from homology"/>
<dbReference type="InterPro" id="IPR009003">
    <property type="entry name" value="Peptidase_S1_PA"/>
</dbReference>
<dbReference type="PRINTS" id="PR00722">
    <property type="entry name" value="CHYMOTRYPSIN"/>
</dbReference>
<sequence>CIFSVQLSLEYWNGHMCGAVIISENWAVTAAHCLDGVSVDSISFRAGSSIRGSGGSVHAASVLIQHPNYNSHTMDCDIAVVKVSTPFSFGVGVQPISLTSSEPSTGETGVVSGWGSTFPGGSVPFELQVVSVHIVDHAECVQDYDFFGNVTGNMICAGEEEGGKDACGADSGGPLTVNGKLVGIISWGVGCGERFRPKVYANIATLKDFITEQTGVN</sequence>
<dbReference type="Gene3D" id="2.40.10.10">
    <property type="entry name" value="Trypsin-like serine proteases"/>
    <property type="match status" value="2"/>
</dbReference>
<feature type="domain" description="Peptidase S1" evidence="6">
    <location>
        <begin position="1"/>
        <end position="215"/>
    </location>
</feature>
<dbReference type="PANTHER" id="PTHR24276">
    <property type="entry name" value="POLYSERASE-RELATED"/>
    <property type="match status" value="1"/>
</dbReference>
<accession>A0ABQ8U291</accession>
<evidence type="ECO:0000256" key="5">
    <source>
        <dbReference type="ARBA" id="ARBA00023157"/>
    </source>
</evidence>
<evidence type="ECO:0000256" key="3">
    <source>
        <dbReference type="ARBA" id="ARBA00022801"/>
    </source>
</evidence>
<dbReference type="InterPro" id="IPR050430">
    <property type="entry name" value="Peptidase_S1"/>
</dbReference>
<dbReference type="PROSITE" id="PS00134">
    <property type="entry name" value="TRYPSIN_HIS"/>
    <property type="match status" value="1"/>
</dbReference>
<protein>
    <recommendedName>
        <fullName evidence="6">Peptidase S1 domain-containing protein</fullName>
    </recommendedName>
</protein>
<evidence type="ECO:0000256" key="4">
    <source>
        <dbReference type="ARBA" id="ARBA00022825"/>
    </source>
</evidence>
<dbReference type="InterPro" id="IPR043504">
    <property type="entry name" value="Peptidase_S1_PA_chymotrypsin"/>
</dbReference>
<dbReference type="PROSITE" id="PS50240">
    <property type="entry name" value="TRYPSIN_DOM"/>
    <property type="match status" value="1"/>
</dbReference>
<evidence type="ECO:0000313" key="7">
    <source>
        <dbReference type="EMBL" id="KAJ4451715.1"/>
    </source>
</evidence>
<comment type="caution">
    <text evidence="7">The sequence shown here is derived from an EMBL/GenBank/DDBJ whole genome shotgun (WGS) entry which is preliminary data.</text>
</comment>